<comment type="caution">
    <text evidence="1">The sequence shown here is derived from an EMBL/GenBank/DDBJ whole genome shotgun (WGS) entry which is preliminary data.</text>
</comment>
<evidence type="ECO:0000313" key="1">
    <source>
        <dbReference type="EMBL" id="PWW00801.1"/>
    </source>
</evidence>
<dbReference type="AlphaFoldDB" id="A0A2V2YT30"/>
<sequence>MPRLLDVRTSQNASLQQSISTPITLVPVLFGQVGLECVNPGGIIRVQFTVTATISFPGTVATNMPILFHVVRGTLISDPVVYSANLTVPATAPGAGPLIIPMSATGSDYNVPAPLNNQLTYSAFISSSSTLPSRVGPESFNAAAYSDF</sequence>
<evidence type="ECO:0000313" key="2">
    <source>
        <dbReference type="Proteomes" id="UP000246635"/>
    </source>
</evidence>
<organism evidence="1 2">
    <name type="scientific">Paenibacillus cellulosilyticus</name>
    <dbReference type="NCBI Taxonomy" id="375489"/>
    <lineage>
        <taxon>Bacteria</taxon>
        <taxon>Bacillati</taxon>
        <taxon>Bacillota</taxon>
        <taxon>Bacilli</taxon>
        <taxon>Bacillales</taxon>
        <taxon>Paenibacillaceae</taxon>
        <taxon>Paenibacillus</taxon>
    </lineage>
</organism>
<dbReference type="RefSeq" id="WP_110045017.1">
    <property type="nucleotide sequence ID" value="NZ_CP054612.1"/>
</dbReference>
<protein>
    <submittedName>
        <fullName evidence="1">Uncharacterized protein</fullName>
    </submittedName>
</protein>
<name>A0A2V2YT30_9BACL</name>
<proteinExistence type="predicted"/>
<reference evidence="1 2" key="1">
    <citation type="submission" date="2018-05" db="EMBL/GenBank/DDBJ databases">
        <title>Genomic Encyclopedia of Type Strains, Phase III (KMG-III): the genomes of soil and plant-associated and newly described type strains.</title>
        <authorList>
            <person name="Whitman W."/>
        </authorList>
    </citation>
    <scope>NUCLEOTIDE SEQUENCE [LARGE SCALE GENOMIC DNA]</scope>
    <source>
        <strain evidence="1 2">CECT 5696</strain>
    </source>
</reference>
<dbReference type="EMBL" id="QGTQ01000012">
    <property type="protein sequence ID" value="PWW00801.1"/>
    <property type="molecule type" value="Genomic_DNA"/>
</dbReference>
<accession>A0A2V2YT30</accession>
<dbReference type="Proteomes" id="UP000246635">
    <property type="component" value="Unassembled WGS sequence"/>
</dbReference>
<keyword evidence="2" id="KW-1185">Reference proteome</keyword>
<gene>
    <name evidence="1" type="ORF">DFQ01_112154</name>
</gene>
<dbReference type="OrthoDB" id="2641610at2"/>